<accession>A0A269XUV4</accession>
<comment type="caution">
    <text evidence="1">The sequence shown here is derived from an EMBL/GenBank/DDBJ whole genome shotgun (WGS) entry which is preliminary data.</text>
</comment>
<dbReference type="Proteomes" id="UP000216151">
    <property type="component" value="Unassembled WGS sequence"/>
</dbReference>
<name>A0A269XUV4_9PROT</name>
<dbReference type="RefSeq" id="WP_095350303.1">
    <property type="nucleotide sequence ID" value="NZ_JBDNMF010000041.1"/>
</dbReference>
<dbReference type="OrthoDB" id="5297106at2"/>
<reference evidence="1 2" key="1">
    <citation type="submission" date="2017-04" db="EMBL/GenBank/DDBJ databases">
        <title>Kefir bacterial isolates.</title>
        <authorList>
            <person name="Kim Y."/>
            <person name="Blasche S."/>
            <person name="Patil K.R."/>
        </authorList>
    </citation>
    <scope>NUCLEOTIDE SEQUENCE [LARGE SCALE GENOMIC DNA]</scope>
    <source>
        <strain evidence="1 2">KR</strain>
    </source>
</reference>
<protein>
    <recommendedName>
        <fullName evidence="3">Toxin-antitoxin system protein HicB</fullName>
    </recommendedName>
</protein>
<sequence length="127" mass="13831">MPPSAQDIMLIGGIPALISYQMPRSVFRGVFVGLNAEVDFFASTVAGLEPQGEAALRSFLNLCQSNRRSPLLLSGDAQKTYLLEEIYEQMAEPARRCGIDLYDVVREQVRTFQPGGGKAAPAILLSL</sequence>
<proteinExistence type="predicted"/>
<dbReference type="EMBL" id="NCXK01000029">
    <property type="protein sequence ID" value="PAK77040.1"/>
    <property type="molecule type" value="Genomic_DNA"/>
</dbReference>
<evidence type="ECO:0008006" key="3">
    <source>
        <dbReference type="Google" id="ProtNLM"/>
    </source>
</evidence>
<organism evidence="1 2">
    <name type="scientific">Acetobacter fabarum</name>
    <dbReference type="NCBI Taxonomy" id="483199"/>
    <lineage>
        <taxon>Bacteria</taxon>
        <taxon>Pseudomonadati</taxon>
        <taxon>Pseudomonadota</taxon>
        <taxon>Alphaproteobacteria</taxon>
        <taxon>Acetobacterales</taxon>
        <taxon>Acetobacteraceae</taxon>
        <taxon>Acetobacter</taxon>
    </lineage>
</organism>
<gene>
    <name evidence="1" type="ORF">B8X00_11940</name>
</gene>
<keyword evidence="2" id="KW-1185">Reference proteome</keyword>
<evidence type="ECO:0000313" key="1">
    <source>
        <dbReference type="EMBL" id="PAK77040.1"/>
    </source>
</evidence>
<evidence type="ECO:0000313" key="2">
    <source>
        <dbReference type="Proteomes" id="UP000216151"/>
    </source>
</evidence>
<dbReference type="AlphaFoldDB" id="A0A269XUV4"/>